<evidence type="ECO:0000313" key="2">
    <source>
        <dbReference type="EMBL" id="OWQ73812.1"/>
    </source>
</evidence>
<name>A0A246I5J2_STEMA</name>
<dbReference type="Proteomes" id="UP000197090">
    <property type="component" value="Unassembled WGS sequence"/>
</dbReference>
<keyword evidence="1" id="KW-0732">Signal</keyword>
<sequence>MSLMRKSLLLATVVLGLSGCATTGQNAANLKQQFQAGIPECQGKEQCDAAWESAQVWVAQNSRLKIQTATNVLIETYGSGQYDPTLSMRVLKEPIGNGNYRIVFSGGCNNMFGCQPNAFEAGIRFNNAIKAAIGAKRTDMP</sequence>
<proteinExistence type="predicted"/>
<organism evidence="2 3">
    <name type="scientific">Stenotrophomonas maltophilia</name>
    <name type="common">Pseudomonas maltophilia</name>
    <name type="synonym">Xanthomonas maltophilia</name>
    <dbReference type="NCBI Taxonomy" id="40324"/>
    <lineage>
        <taxon>Bacteria</taxon>
        <taxon>Pseudomonadati</taxon>
        <taxon>Pseudomonadota</taxon>
        <taxon>Gammaproteobacteria</taxon>
        <taxon>Lysobacterales</taxon>
        <taxon>Lysobacteraceae</taxon>
        <taxon>Stenotrophomonas</taxon>
        <taxon>Stenotrophomonas maltophilia group</taxon>
    </lineage>
</organism>
<dbReference type="EMBL" id="NIVX01000076">
    <property type="protein sequence ID" value="OWQ73812.1"/>
    <property type="molecule type" value="Genomic_DNA"/>
</dbReference>
<dbReference type="PROSITE" id="PS51257">
    <property type="entry name" value="PROKAR_LIPOPROTEIN"/>
    <property type="match status" value="1"/>
</dbReference>
<feature type="signal peptide" evidence="1">
    <location>
        <begin position="1"/>
        <end position="27"/>
    </location>
</feature>
<comment type="caution">
    <text evidence="2">The sequence shown here is derived from an EMBL/GenBank/DDBJ whole genome shotgun (WGS) entry which is preliminary data.</text>
</comment>
<gene>
    <name evidence="2" type="ORF">CEE63_11705</name>
</gene>
<protein>
    <recommendedName>
        <fullName evidence="4">Lipoprotein</fullName>
    </recommendedName>
</protein>
<feature type="chain" id="PRO_5013326629" description="Lipoprotein" evidence="1">
    <location>
        <begin position="28"/>
        <end position="141"/>
    </location>
</feature>
<evidence type="ECO:0008006" key="4">
    <source>
        <dbReference type="Google" id="ProtNLM"/>
    </source>
</evidence>
<dbReference type="AlphaFoldDB" id="A0A246I5J2"/>
<accession>A0A246I5J2</accession>
<evidence type="ECO:0000313" key="3">
    <source>
        <dbReference type="Proteomes" id="UP000197090"/>
    </source>
</evidence>
<evidence type="ECO:0000256" key="1">
    <source>
        <dbReference type="SAM" id="SignalP"/>
    </source>
</evidence>
<reference evidence="2 3" key="1">
    <citation type="submission" date="2017-06" db="EMBL/GenBank/DDBJ databases">
        <authorList>
            <person name="Kim H.J."/>
            <person name="Triplett B.A."/>
        </authorList>
    </citation>
    <scope>NUCLEOTIDE SEQUENCE [LARGE SCALE GENOMIC DNA]</scope>
    <source>
        <strain evidence="2 3">594</strain>
    </source>
</reference>